<dbReference type="Gene3D" id="3.40.30.10">
    <property type="entry name" value="Glutaredoxin"/>
    <property type="match status" value="1"/>
</dbReference>
<reference evidence="2 3" key="1">
    <citation type="submission" date="2018-04" db="EMBL/GenBank/DDBJ databases">
        <title>Marixanthomonas spongiae HN-E44 sp. nov., isolated from a marine sponge.</title>
        <authorList>
            <person name="Luo L."/>
            <person name="Zhuang L."/>
        </authorList>
    </citation>
    <scope>NUCLEOTIDE SEQUENCE [LARGE SCALE GENOMIC DNA]</scope>
    <source>
        <strain evidence="2 3">HN-E44</strain>
    </source>
</reference>
<gene>
    <name evidence="2" type="ORF">DDV96_03280</name>
</gene>
<dbReference type="Pfam" id="PF00085">
    <property type="entry name" value="Thioredoxin"/>
    <property type="match status" value="1"/>
</dbReference>
<sequence length="110" mass="12650">MKQPQNLQEVQQVIQSGRPVLLYFSGARCSVCKALKPKVESVISSNFQNMLLFEIVLEQHPEIAAHYMVFTNPTTVVFFDGKETIREGKNMSIPQFSKAVDRLYRLYNHT</sequence>
<evidence type="ECO:0000313" key="3">
    <source>
        <dbReference type="Proteomes" id="UP000245962"/>
    </source>
</evidence>
<feature type="domain" description="Thioredoxin" evidence="1">
    <location>
        <begin position="11"/>
        <end position="85"/>
    </location>
</feature>
<dbReference type="OrthoDB" id="411356at2"/>
<evidence type="ECO:0000259" key="1">
    <source>
        <dbReference type="Pfam" id="PF00085"/>
    </source>
</evidence>
<dbReference type="InterPro" id="IPR036249">
    <property type="entry name" value="Thioredoxin-like_sf"/>
</dbReference>
<dbReference type="EMBL" id="QEHR01000002">
    <property type="protein sequence ID" value="PVW16300.1"/>
    <property type="molecule type" value="Genomic_DNA"/>
</dbReference>
<keyword evidence="3" id="KW-1185">Reference proteome</keyword>
<name>A0A2U0I5L1_9FLAO</name>
<organism evidence="2 3">
    <name type="scientific">Marixanthomonas spongiae</name>
    <dbReference type="NCBI Taxonomy" id="2174845"/>
    <lineage>
        <taxon>Bacteria</taxon>
        <taxon>Pseudomonadati</taxon>
        <taxon>Bacteroidota</taxon>
        <taxon>Flavobacteriia</taxon>
        <taxon>Flavobacteriales</taxon>
        <taxon>Flavobacteriaceae</taxon>
        <taxon>Marixanthomonas</taxon>
    </lineage>
</organism>
<protein>
    <submittedName>
        <fullName evidence="2">Thioredoxin</fullName>
    </submittedName>
</protein>
<dbReference type="SUPFAM" id="SSF52833">
    <property type="entry name" value="Thioredoxin-like"/>
    <property type="match status" value="1"/>
</dbReference>
<proteinExistence type="predicted"/>
<dbReference type="AlphaFoldDB" id="A0A2U0I5L1"/>
<dbReference type="InterPro" id="IPR013766">
    <property type="entry name" value="Thioredoxin_domain"/>
</dbReference>
<dbReference type="CDD" id="cd02947">
    <property type="entry name" value="TRX_family"/>
    <property type="match status" value="1"/>
</dbReference>
<dbReference type="RefSeq" id="WP_116693317.1">
    <property type="nucleotide sequence ID" value="NZ_QEHR01000002.1"/>
</dbReference>
<dbReference type="Proteomes" id="UP000245962">
    <property type="component" value="Unassembled WGS sequence"/>
</dbReference>
<comment type="caution">
    <text evidence="2">The sequence shown here is derived from an EMBL/GenBank/DDBJ whole genome shotgun (WGS) entry which is preliminary data.</text>
</comment>
<evidence type="ECO:0000313" key="2">
    <source>
        <dbReference type="EMBL" id="PVW16300.1"/>
    </source>
</evidence>
<accession>A0A2U0I5L1</accession>